<comment type="similarity">
    <text evidence="1">Belongs to the thiolase-like superfamily. Chalcone/stilbene synthases family.</text>
</comment>
<protein>
    <recommendedName>
        <fullName evidence="6">Type III polyketide synthase</fullName>
    </recommendedName>
</protein>
<dbReference type="CDD" id="cd00831">
    <property type="entry name" value="CHS_like"/>
    <property type="match status" value="1"/>
</dbReference>
<dbReference type="Gene3D" id="3.40.47.10">
    <property type="match status" value="2"/>
</dbReference>
<dbReference type="SUPFAM" id="SSF53901">
    <property type="entry name" value="Thiolase-like"/>
    <property type="match status" value="1"/>
</dbReference>
<feature type="non-terminal residue" evidence="5">
    <location>
        <position position="1"/>
    </location>
</feature>
<feature type="domain" description="Chalcone/stilbene synthase C-terminal" evidence="4">
    <location>
        <begin position="225"/>
        <end position="346"/>
    </location>
</feature>
<dbReference type="PANTHER" id="PTHR11877">
    <property type="entry name" value="HYDROXYMETHYLGLUTARYL-COA SYNTHASE"/>
    <property type="match status" value="1"/>
</dbReference>
<dbReference type="InterPro" id="IPR012328">
    <property type="entry name" value="Chalcone/stilbene_synt_C"/>
</dbReference>
<reference evidence="5" key="1">
    <citation type="journal article" date="2015" name="Nature">
        <title>Complex archaea that bridge the gap between prokaryotes and eukaryotes.</title>
        <authorList>
            <person name="Spang A."/>
            <person name="Saw J.H."/>
            <person name="Jorgensen S.L."/>
            <person name="Zaremba-Niedzwiedzka K."/>
            <person name="Martijn J."/>
            <person name="Lind A.E."/>
            <person name="van Eijk R."/>
            <person name="Schleper C."/>
            <person name="Guy L."/>
            <person name="Ettema T.J."/>
        </authorList>
    </citation>
    <scope>NUCLEOTIDE SEQUENCE</scope>
</reference>
<sequence length="349" mass="38349">RFSSRVIEESLDSPEREKALAFVEKLYKRSGIQSRSCAMPDLMKEDAADFEFFPPNWRLDPPPTTEDIMALYEKISVDLGEQASRQALEEAGIDPEDVTHLVFCTCTGFFAPGPDILLGMRLGLAPTVQRTIIGFMGCYAGFNGMRTADQIVRSDPRAVVLQVSLELCIIHWQVRDGLEALVGNCLFADGCGATVYGAAERNSGKGLVDLRANYCTVANDSLDQMRWQVGSTGFEFYLSPEVPNTLGRDAQPFVEALLDEAAVSREEVSDWVVHPGGRKIVEAVRDALDLDDSDVEHAFGVLRDHGNMSSATIFFVLDRHLRNHNRNGAMVALGFGPGLTVEGAILDRC</sequence>
<organism evidence="5">
    <name type="scientific">marine sediment metagenome</name>
    <dbReference type="NCBI Taxonomy" id="412755"/>
    <lineage>
        <taxon>unclassified sequences</taxon>
        <taxon>metagenomes</taxon>
        <taxon>ecological metagenomes</taxon>
    </lineage>
</organism>
<evidence type="ECO:0000256" key="1">
    <source>
        <dbReference type="ARBA" id="ARBA00005531"/>
    </source>
</evidence>
<dbReference type="InterPro" id="IPR011141">
    <property type="entry name" value="Polyketide_synthase_type-III"/>
</dbReference>
<dbReference type="GO" id="GO:0016747">
    <property type="term" value="F:acyltransferase activity, transferring groups other than amino-acyl groups"/>
    <property type="evidence" value="ECO:0007669"/>
    <property type="project" value="InterPro"/>
</dbReference>
<feature type="domain" description="Chalcone/stilbene synthase N-terminal" evidence="3">
    <location>
        <begin position="62"/>
        <end position="198"/>
    </location>
</feature>
<dbReference type="EMBL" id="LAZR01043314">
    <property type="protein sequence ID" value="KKL07384.1"/>
    <property type="molecule type" value="Genomic_DNA"/>
</dbReference>
<evidence type="ECO:0000313" key="5">
    <source>
        <dbReference type="EMBL" id="KKL07384.1"/>
    </source>
</evidence>
<gene>
    <name evidence="5" type="ORF">LCGC14_2586550</name>
</gene>
<dbReference type="GO" id="GO:0030639">
    <property type="term" value="P:polyketide biosynthetic process"/>
    <property type="evidence" value="ECO:0007669"/>
    <property type="project" value="TreeGrafter"/>
</dbReference>
<name>A0A0F9ACT4_9ZZZZ</name>
<keyword evidence="2" id="KW-0808">Transferase</keyword>
<dbReference type="Pfam" id="PF02797">
    <property type="entry name" value="Chal_sti_synt_C"/>
    <property type="match status" value="1"/>
</dbReference>
<dbReference type="InterPro" id="IPR016039">
    <property type="entry name" value="Thiolase-like"/>
</dbReference>
<evidence type="ECO:0000259" key="4">
    <source>
        <dbReference type="Pfam" id="PF02797"/>
    </source>
</evidence>
<dbReference type="PANTHER" id="PTHR11877:SF46">
    <property type="entry name" value="TYPE III POLYKETIDE SYNTHASE A"/>
    <property type="match status" value="1"/>
</dbReference>
<proteinExistence type="inferred from homology"/>
<evidence type="ECO:0000256" key="2">
    <source>
        <dbReference type="ARBA" id="ARBA00022679"/>
    </source>
</evidence>
<dbReference type="Pfam" id="PF00195">
    <property type="entry name" value="Chal_sti_synt_N"/>
    <property type="match status" value="1"/>
</dbReference>
<comment type="caution">
    <text evidence="5">The sequence shown here is derived from an EMBL/GenBank/DDBJ whole genome shotgun (WGS) entry which is preliminary data.</text>
</comment>
<dbReference type="AlphaFoldDB" id="A0A0F9ACT4"/>
<dbReference type="InterPro" id="IPR001099">
    <property type="entry name" value="Chalcone/stilbene_synt_N"/>
</dbReference>
<evidence type="ECO:0000259" key="3">
    <source>
        <dbReference type="Pfam" id="PF00195"/>
    </source>
</evidence>
<dbReference type="PIRSF" id="PIRSF000451">
    <property type="entry name" value="PKS_III"/>
    <property type="match status" value="1"/>
</dbReference>
<accession>A0A0F9ACT4</accession>
<evidence type="ECO:0008006" key="6">
    <source>
        <dbReference type="Google" id="ProtNLM"/>
    </source>
</evidence>